<dbReference type="InterPro" id="IPR004089">
    <property type="entry name" value="MCPsignal_dom"/>
</dbReference>
<dbReference type="CDD" id="cd06225">
    <property type="entry name" value="HAMP"/>
    <property type="match status" value="1"/>
</dbReference>
<feature type="transmembrane region" description="Helical" evidence="9">
    <location>
        <begin position="12"/>
        <end position="37"/>
    </location>
</feature>
<dbReference type="PANTHER" id="PTHR32089">
    <property type="entry name" value="METHYL-ACCEPTING CHEMOTAXIS PROTEIN MCPB"/>
    <property type="match status" value="1"/>
</dbReference>
<dbReference type="CDD" id="cd11386">
    <property type="entry name" value="MCP_signal"/>
    <property type="match status" value="1"/>
</dbReference>
<evidence type="ECO:0000256" key="9">
    <source>
        <dbReference type="SAM" id="Phobius"/>
    </source>
</evidence>
<dbReference type="Gene3D" id="1.10.287.950">
    <property type="entry name" value="Methyl-accepting chemotaxis protein"/>
    <property type="match status" value="1"/>
</dbReference>
<accession>M1E7R1</accession>
<feature type="domain" description="Methyl-accepting transducer" evidence="10">
    <location>
        <begin position="405"/>
        <end position="655"/>
    </location>
</feature>
<dbReference type="RefSeq" id="WP_013757086.1">
    <property type="nucleotide sequence ID" value="NC_015499.1"/>
</dbReference>
<evidence type="ECO:0000259" key="10">
    <source>
        <dbReference type="PROSITE" id="PS50111"/>
    </source>
</evidence>
<dbReference type="GO" id="GO:0005886">
    <property type="term" value="C:plasma membrane"/>
    <property type="evidence" value="ECO:0007669"/>
    <property type="project" value="UniProtKB-SubCell"/>
</dbReference>
<comment type="subcellular location">
    <subcellularLocation>
        <location evidence="1">Cell membrane</location>
        <topology evidence="1">Multi-pass membrane protein</topology>
    </subcellularLocation>
</comment>
<keyword evidence="2" id="KW-1003">Cell membrane</keyword>
<evidence type="ECO:0000256" key="5">
    <source>
        <dbReference type="ARBA" id="ARBA00023136"/>
    </source>
</evidence>
<reference evidence="11 12" key="1">
    <citation type="submission" date="2011-04" db="EMBL/GenBank/DDBJ databases">
        <title>The complete genome of Thermodesulfobium narugense DSM 14796.</title>
        <authorList>
            <consortium name="US DOE Joint Genome Institute (JGI-PGF)"/>
            <person name="Lucas S."/>
            <person name="Han J."/>
            <person name="Lapidus A."/>
            <person name="Bruce D."/>
            <person name="Goodwin L."/>
            <person name="Pitluck S."/>
            <person name="Peters L."/>
            <person name="Kyrpides N."/>
            <person name="Mavromatis K."/>
            <person name="Pagani I."/>
            <person name="Ivanova N."/>
            <person name="Ovchinnikova G."/>
            <person name="Zhang X."/>
            <person name="Saunders L."/>
            <person name="Detter J.C."/>
            <person name="Tapia R."/>
            <person name="Han C."/>
            <person name="Land M."/>
            <person name="Hauser L."/>
            <person name="Markowitz V."/>
            <person name="Cheng J.-F."/>
            <person name="Hugenholtz P."/>
            <person name="Woyke T."/>
            <person name="Wu D."/>
            <person name="Spring S."/>
            <person name="Schroeder M."/>
            <person name="Brambilla E."/>
            <person name="Klenk H.-P."/>
            <person name="Eisen J.A."/>
        </authorList>
    </citation>
    <scope>NUCLEOTIDE SEQUENCE [LARGE SCALE GENOMIC DNA]</scope>
    <source>
        <strain evidence="11 12">DSM 14796</strain>
    </source>
</reference>
<dbReference type="KEGG" id="tnr:Thena_1760"/>
<dbReference type="STRING" id="747365.Thena_1760"/>
<evidence type="ECO:0000256" key="8">
    <source>
        <dbReference type="SAM" id="Coils"/>
    </source>
</evidence>
<dbReference type="InterPro" id="IPR033463">
    <property type="entry name" value="sCache_3"/>
</dbReference>
<dbReference type="SMART" id="SM00283">
    <property type="entry name" value="MA"/>
    <property type="match status" value="1"/>
</dbReference>
<evidence type="ECO:0000256" key="6">
    <source>
        <dbReference type="ARBA" id="ARBA00023224"/>
    </source>
</evidence>
<keyword evidence="3 9" id="KW-0812">Transmembrane</keyword>
<proteinExistence type="predicted"/>
<protein>
    <submittedName>
        <fullName evidence="11">Methyl-accepting chemotaxis sensory transducer</fullName>
    </submittedName>
</protein>
<dbReference type="GO" id="GO:0007165">
    <property type="term" value="P:signal transduction"/>
    <property type="evidence" value="ECO:0007669"/>
    <property type="project" value="UniProtKB-KW"/>
</dbReference>
<keyword evidence="5 9" id="KW-0472">Membrane</keyword>
<sequence length="719" mass="78789">MNIIQNWSLRKKLLSITLLSFLIFGLALITLTSFQFFDNGHKNAEEKLRYAMDASNELLQSYMSRSKDMAKLLSDKESVIKGVETKNFDLLKTVLVPYIKEYKDLYIVVTDNKGDVIIRAHSLNTPTGDSIANQLNIQKALRGENTVGIEEGKVVKLSIRAGSPVRDNNGNIIGAVSAGYTIFDSNRLASEMKKLLNINATFTFGNEVVTSTLNKDFKGQKIPQNIYDKLTKGESFIQRFNFLGQDYYNVMVPLKNSDDKVVGSYILSYPPSLIDGPIYNSLIVQIITIILCLLIGLLIIGIGIEFILIKPLSRAKSDIDCLSTGDLCSDISVSSKDEIGQIAQASLKLRDNFSEILHDIKNVLNDLSHASNKLSSLSSDAKYASSESANYAEKTAQNSEELSQTLEKLNNHVNILLSAIESIAKGAEDQANSASNVAEKMGKISENAQILLKTTKGVGSLATEAEEKSKMGSLLIEQNDSSSLQILNSVEELSKTILSLSERSNDIVKIVDIISQISEQTNLLALNAAIEAARAGDAGRGFAVVADEVRKLAEESQRAAKNIGELIEQTRKETALASEAMKTTLEEVKKGRTITKDSKEAFEQISQNIERLLQEIQSAQNNVAKVEEDIRSIETNISNLAALSEEYTASAQEMNASTAELKKDINGLSEIAKEGSVAASEESALAKELSSMMEDVEDISKKLNAHVEKLNEKTSKFKI</sequence>
<dbReference type="EMBL" id="CP002690">
    <property type="protein sequence ID" value="AEE15366.1"/>
    <property type="molecule type" value="Genomic_DNA"/>
</dbReference>
<evidence type="ECO:0000256" key="7">
    <source>
        <dbReference type="PROSITE-ProRule" id="PRU00284"/>
    </source>
</evidence>
<dbReference type="AlphaFoldDB" id="M1E7R1"/>
<evidence type="ECO:0000256" key="2">
    <source>
        <dbReference type="ARBA" id="ARBA00022475"/>
    </source>
</evidence>
<evidence type="ECO:0000256" key="4">
    <source>
        <dbReference type="ARBA" id="ARBA00022989"/>
    </source>
</evidence>
<dbReference type="eggNOG" id="COG3290">
    <property type="taxonomic scope" value="Bacteria"/>
</dbReference>
<evidence type="ECO:0000313" key="11">
    <source>
        <dbReference type="EMBL" id="AEE15366.1"/>
    </source>
</evidence>
<dbReference type="SUPFAM" id="SSF58104">
    <property type="entry name" value="Methyl-accepting chemotaxis protein (MCP) signaling domain"/>
    <property type="match status" value="1"/>
</dbReference>
<organism evidence="11 12">
    <name type="scientific">Thermodesulfobium narugense DSM 14796</name>
    <dbReference type="NCBI Taxonomy" id="747365"/>
    <lineage>
        <taxon>Bacteria</taxon>
        <taxon>Pseudomonadati</taxon>
        <taxon>Thermodesulfobiota</taxon>
        <taxon>Thermodesulfobiia</taxon>
        <taxon>Thermodesulfobiales</taxon>
        <taxon>Thermodesulfobiaceae</taxon>
        <taxon>Thermodesulfobium</taxon>
    </lineage>
</organism>
<dbReference type="Pfam" id="PF00015">
    <property type="entry name" value="MCPsignal"/>
    <property type="match status" value="1"/>
</dbReference>
<keyword evidence="4 9" id="KW-1133">Transmembrane helix</keyword>
<evidence type="ECO:0000313" key="12">
    <source>
        <dbReference type="Proteomes" id="UP000011765"/>
    </source>
</evidence>
<dbReference type="Pfam" id="PF17202">
    <property type="entry name" value="sCache_3_3"/>
    <property type="match status" value="1"/>
</dbReference>
<gene>
    <name evidence="11" type="ORF">Thena_1760</name>
</gene>
<dbReference type="Proteomes" id="UP000011765">
    <property type="component" value="Chromosome"/>
</dbReference>
<keyword evidence="8" id="KW-0175">Coiled coil</keyword>
<dbReference type="InterPro" id="IPR029151">
    <property type="entry name" value="Sensor-like_sf"/>
</dbReference>
<dbReference type="eggNOG" id="COG0840">
    <property type="taxonomic scope" value="Bacteria"/>
</dbReference>
<name>M1E7R1_9BACT</name>
<evidence type="ECO:0000256" key="3">
    <source>
        <dbReference type="ARBA" id="ARBA00022692"/>
    </source>
</evidence>
<dbReference type="SUPFAM" id="SSF103190">
    <property type="entry name" value="Sensory domain-like"/>
    <property type="match status" value="2"/>
</dbReference>
<dbReference type="HOGENOM" id="CLU_000445_107_19_9"/>
<feature type="transmembrane region" description="Helical" evidence="9">
    <location>
        <begin position="282"/>
        <end position="308"/>
    </location>
</feature>
<dbReference type="PROSITE" id="PS50111">
    <property type="entry name" value="CHEMOTAXIS_TRANSDUC_2"/>
    <property type="match status" value="1"/>
</dbReference>
<dbReference type="OrthoDB" id="9760371at2"/>
<feature type="coiled-coil region" evidence="8">
    <location>
        <begin position="549"/>
        <end position="643"/>
    </location>
</feature>
<dbReference type="Gene3D" id="3.30.450.20">
    <property type="entry name" value="PAS domain"/>
    <property type="match status" value="1"/>
</dbReference>
<keyword evidence="6 7" id="KW-0807">Transducer</keyword>
<evidence type="ECO:0000256" key="1">
    <source>
        <dbReference type="ARBA" id="ARBA00004651"/>
    </source>
</evidence>
<keyword evidence="12" id="KW-1185">Reference proteome</keyword>
<dbReference type="Gene3D" id="6.10.340.10">
    <property type="match status" value="1"/>
</dbReference>
<dbReference type="PANTHER" id="PTHR32089:SF112">
    <property type="entry name" value="LYSOZYME-LIKE PROTEIN-RELATED"/>
    <property type="match status" value="1"/>
</dbReference>